<accession>A0ACB6FDM9</accession>
<name>A0ACB6FDM9_9PLEO</name>
<sequence length="514" mass="56456">MVPSLTDILDQFDNENLPDLNMIPVKVRSAMAATSNLSPQGRLWTSRPIKCSQAVVKSDAATLPLNCVLPNMAFGNMSLLPDPFFAELPAGYNTGLIRQYLPRMNSTAHRVVITEPEFPTNCADLPGAFYVRYAATNLNYITMTDITEELYLNISLVSADPVQQYVTPEDQGGLFKISLDTTLGYFELPNYMNGEQPGPLLDEDPMNHCGGNCSNQAYRQNGADSNVKLARGEFPGDTSSVVNSSLTLEMRKNRGPLLTVALALFGSGSFIAERMARPDAFMYPNMTYEEAKATPNYGACVDQAPFTNLLHSWSDQDQIGTFIDPCLKNSIHNHDDVQRQVANFVHSLYWNHFDGYKGDRITNAFTSAAFLANEAWLSSTAFMKTWSVTYDHGADTLVPVISRTGILVISILLGVFLASLLGLAIYSAVLPRWTDQLDAFAMLCIGASISDKIQFRTIPNAQRVRVLDELPGWIGDAVSGEDAQGELALGGPGRLSRKRKFAAYIVENKGQGKE</sequence>
<organism evidence="1 2">
    <name type="scientific">Alternaria gaisen</name>
    <dbReference type="NCBI Taxonomy" id="167740"/>
    <lineage>
        <taxon>Eukaryota</taxon>
        <taxon>Fungi</taxon>
        <taxon>Dikarya</taxon>
        <taxon>Ascomycota</taxon>
        <taxon>Pezizomycotina</taxon>
        <taxon>Dothideomycetes</taxon>
        <taxon>Pleosporomycetidae</taxon>
        <taxon>Pleosporales</taxon>
        <taxon>Pleosporineae</taxon>
        <taxon>Pleosporaceae</taxon>
        <taxon>Alternaria</taxon>
        <taxon>Alternaria sect. Alternaria</taxon>
    </lineage>
</organism>
<proteinExistence type="predicted"/>
<gene>
    <name evidence="1" type="ORF">AG0111_0g8806</name>
</gene>
<dbReference type="Proteomes" id="UP000293547">
    <property type="component" value="Unassembled WGS sequence"/>
</dbReference>
<reference evidence="1 2" key="1">
    <citation type="journal article" date="2019" name="bioRxiv">
        <title>Genomics, evolutionary history and diagnostics of the Alternaria alternata species group including apple and Asian pear pathotypes.</title>
        <authorList>
            <person name="Armitage A.D."/>
            <person name="Cockerton H.M."/>
            <person name="Sreenivasaprasad S."/>
            <person name="Woodhall J.W."/>
            <person name="Lane C.R."/>
            <person name="Harrison R.J."/>
            <person name="Clarkson J.P."/>
        </authorList>
    </citation>
    <scope>NUCLEOTIDE SEQUENCE [LARGE SCALE GENOMIC DNA]</scope>
    <source>
        <strain evidence="1 2">FERA 650</strain>
    </source>
</reference>
<keyword evidence="2" id="KW-1185">Reference proteome</keyword>
<protein>
    <submittedName>
        <fullName evidence="1">Uncharacterized protein</fullName>
    </submittedName>
</protein>
<evidence type="ECO:0000313" key="2">
    <source>
        <dbReference type="Proteomes" id="UP000293547"/>
    </source>
</evidence>
<comment type="caution">
    <text evidence="1">The sequence shown here is derived from an EMBL/GenBank/DDBJ whole genome shotgun (WGS) entry which is preliminary data.</text>
</comment>
<dbReference type="EMBL" id="PDWZ02000009">
    <property type="protein sequence ID" value="KAB2102553.1"/>
    <property type="molecule type" value="Genomic_DNA"/>
</dbReference>
<evidence type="ECO:0000313" key="1">
    <source>
        <dbReference type="EMBL" id="KAB2102553.1"/>
    </source>
</evidence>